<accession>A0A9P6MBS9</accession>
<protein>
    <submittedName>
        <fullName evidence="1">Uncharacterized protein</fullName>
    </submittedName>
</protein>
<organism evidence="1 2">
    <name type="scientific">Modicella reniformis</name>
    <dbReference type="NCBI Taxonomy" id="1440133"/>
    <lineage>
        <taxon>Eukaryota</taxon>
        <taxon>Fungi</taxon>
        <taxon>Fungi incertae sedis</taxon>
        <taxon>Mucoromycota</taxon>
        <taxon>Mortierellomycotina</taxon>
        <taxon>Mortierellomycetes</taxon>
        <taxon>Mortierellales</taxon>
        <taxon>Mortierellaceae</taxon>
        <taxon>Modicella</taxon>
    </lineage>
</organism>
<evidence type="ECO:0000313" key="2">
    <source>
        <dbReference type="Proteomes" id="UP000749646"/>
    </source>
</evidence>
<keyword evidence="2" id="KW-1185">Reference proteome</keyword>
<reference evidence="1" key="1">
    <citation type="journal article" date="2020" name="Fungal Divers.">
        <title>Resolving the Mortierellaceae phylogeny through synthesis of multi-gene phylogenetics and phylogenomics.</title>
        <authorList>
            <person name="Vandepol N."/>
            <person name="Liber J."/>
            <person name="Desiro A."/>
            <person name="Na H."/>
            <person name="Kennedy M."/>
            <person name="Barry K."/>
            <person name="Grigoriev I.V."/>
            <person name="Miller A.N."/>
            <person name="O'Donnell K."/>
            <person name="Stajich J.E."/>
            <person name="Bonito G."/>
        </authorList>
    </citation>
    <scope>NUCLEOTIDE SEQUENCE</scope>
    <source>
        <strain evidence="1">MES-2147</strain>
    </source>
</reference>
<dbReference type="EMBL" id="JAAAHW010002986">
    <property type="protein sequence ID" value="KAF9990034.1"/>
    <property type="molecule type" value="Genomic_DNA"/>
</dbReference>
<dbReference type="Proteomes" id="UP000749646">
    <property type="component" value="Unassembled WGS sequence"/>
</dbReference>
<proteinExistence type="predicted"/>
<feature type="non-terminal residue" evidence="1">
    <location>
        <position position="74"/>
    </location>
</feature>
<gene>
    <name evidence="1" type="ORF">BGZ65_001049</name>
</gene>
<sequence length="74" mass="8489">ADLNSKMKRLEVTTGPYLAMEWLNGFPNDIEIDIFLSGRLRFGVVSTSCVQDSFKIKPDDREDCALCLEMQEMR</sequence>
<comment type="caution">
    <text evidence="1">The sequence shown here is derived from an EMBL/GenBank/DDBJ whole genome shotgun (WGS) entry which is preliminary data.</text>
</comment>
<evidence type="ECO:0000313" key="1">
    <source>
        <dbReference type="EMBL" id="KAF9990034.1"/>
    </source>
</evidence>
<name>A0A9P6MBS9_9FUNG</name>
<dbReference type="AlphaFoldDB" id="A0A9P6MBS9"/>
<feature type="non-terminal residue" evidence="1">
    <location>
        <position position="1"/>
    </location>
</feature>